<organism evidence="7 8">
    <name type="scientific">Alicyclobacillus ferrooxydans</name>
    <dbReference type="NCBI Taxonomy" id="471514"/>
    <lineage>
        <taxon>Bacteria</taxon>
        <taxon>Bacillati</taxon>
        <taxon>Bacillota</taxon>
        <taxon>Bacilli</taxon>
        <taxon>Bacillales</taxon>
        <taxon>Alicyclobacillaceae</taxon>
        <taxon>Alicyclobacillus</taxon>
    </lineage>
</organism>
<sequence length="191" mass="20763">MNIVDLVIVVIVVLGGWNGYRLGLVRQVTRLFGTVIAYFVALWLRPVLTPAVDQMLQGTKWIPPSNGVFQLVLGNFSGAVAFTILFIISFLILRYAAGLIDALFSLPLLSTVNRLAGMVAGLVLAIVFVYVASLVSHYINNQKLQADLSNSVIVQWLDANHPGITHNQSQNQGQGRSQNQSQTVNSTNNSG</sequence>
<evidence type="ECO:0000256" key="1">
    <source>
        <dbReference type="ARBA" id="ARBA00004141"/>
    </source>
</evidence>
<keyword evidence="8" id="KW-1185">Reference proteome</keyword>
<feature type="transmembrane region" description="Helical" evidence="6">
    <location>
        <begin position="6"/>
        <end position="24"/>
    </location>
</feature>
<feature type="transmembrane region" description="Helical" evidence="6">
    <location>
        <begin position="68"/>
        <end position="93"/>
    </location>
</feature>
<keyword evidence="3 6" id="KW-1133">Transmembrane helix</keyword>
<dbReference type="Pfam" id="PF02674">
    <property type="entry name" value="Colicin_V"/>
    <property type="match status" value="1"/>
</dbReference>
<feature type="region of interest" description="Disordered" evidence="5">
    <location>
        <begin position="165"/>
        <end position="191"/>
    </location>
</feature>
<dbReference type="OrthoDB" id="2989823at2"/>
<evidence type="ECO:0000256" key="4">
    <source>
        <dbReference type="ARBA" id="ARBA00023136"/>
    </source>
</evidence>
<dbReference type="PATRIC" id="fig|471514.4.peg.4570"/>
<dbReference type="RefSeq" id="WP_054970615.1">
    <property type="nucleotide sequence ID" value="NZ_LJCO01000079.1"/>
</dbReference>
<feature type="transmembrane region" description="Helical" evidence="6">
    <location>
        <begin position="31"/>
        <end position="48"/>
    </location>
</feature>
<keyword evidence="4 6" id="KW-0472">Membrane</keyword>
<proteinExistence type="predicted"/>
<dbReference type="AlphaFoldDB" id="A0A0P9ETQ9"/>
<dbReference type="InterPro" id="IPR003825">
    <property type="entry name" value="Colicin-V_CvpA"/>
</dbReference>
<evidence type="ECO:0000256" key="3">
    <source>
        <dbReference type="ARBA" id="ARBA00022989"/>
    </source>
</evidence>
<dbReference type="STRING" id="471514.AN477_18270"/>
<comment type="subcellular location">
    <subcellularLocation>
        <location evidence="1">Membrane</location>
        <topology evidence="1">Multi-pass membrane protein</topology>
    </subcellularLocation>
</comment>
<comment type="caution">
    <text evidence="7">The sequence shown here is derived from an EMBL/GenBank/DDBJ whole genome shotgun (WGS) entry which is preliminary data.</text>
</comment>
<protein>
    <recommendedName>
        <fullName evidence="9">Colicin V production protein</fullName>
    </recommendedName>
</protein>
<evidence type="ECO:0000256" key="6">
    <source>
        <dbReference type="SAM" id="Phobius"/>
    </source>
</evidence>
<dbReference type="EMBL" id="LJCO01000079">
    <property type="protein sequence ID" value="KPV42257.1"/>
    <property type="molecule type" value="Genomic_DNA"/>
</dbReference>
<dbReference type="GO" id="GO:0016020">
    <property type="term" value="C:membrane"/>
    <property type="evidence" value="ECO:0007669"/>
    <property type="project" value="UniProtKB-SubCell"/>
</dbReference>
<keyword evidence="2 6" id="KW-0812">Transmembrane</keyword>
<feature type="compositionally biased region" description="Low complexity" evidence="5">
    <location>
        <begin position="167"/>
        <end position="191"/>
    </location>
</feature>
<evidence type="ECO:0000313" key="7">
    <source>
        <dbReference type="EMBL" id="KPV42257.1"/>
    </source>
</evidence>
<evidence type="ECO:0000313" key="8">
    <source>
        <dbReference type="Proteomes" id="UP000050482"/>
    </source>
</evidence>
<dbReference type="Proteomes" id="UP000050482">
    <property type="component" value="Unassembled WGS sequence"/>
</dbReference>
<dbReference type="PANTHER" id="PTHR37306">
    <property type="entry name" value="COLICIN V PRODUCTION PROTEIN"/>
    <property type="match status" value="1"/>
</dbReference>
<dbReference type="GO" id="GO:0009403">
    <property type="term" value="P:toxin biosynthetic process"/>
    <property type="evidence" value="ECO:0007669"/>
    <property type="project" value="InterPro"/>
</dbReference>
<evidence type="ECO:0000256" key="2">
    <source>
        <dbReference type="ARBA" id="ARBA00022692"/>
    </source>
</evidence>
<name>A0A0P9ETQ9_9BACL</name>
<dbReference type="PANTHER" id="PTHR37306:SF1">
    <property type="entry name" value="COLICIN V PRODUCTION PROTEIN"/>
    <property type="match status" value="1"/>
</dbReference>
<evidence type="ECO:0008006" key="9">
    <source>
        <dbReference type="Google" id="ProtNLM"/>
    </source>
</evidence>
<evidence type="ECO:0000256" key="5">
    <source>
        <dbReference type="SAM" id="MobiDB-lite"/>
    </source>
</evidence>
<accession>A0A0P9ETQ9</accession>
<feature type="transmembrane region" description="Helical" evidence="6">
    <location>
        <begin position="114"/>
        <end position="139"/>
    </location>
</feature>
<reference evidence="7 8" key="1">
    <citation type="submission" date="2015-09" db="EMBL/GenBank/DDBJ databases">
        <title>Draft genome sequence of Alicyclobacillus ferrooxydans DSM 22381.</title>
        <authorList>
            <person name="Hemp J."/>
        </authorList>
    </citation>
    <scope>NUCLEOTIDE SEQUENCE [LARGE SCALE GENOMIC DNA]</scope>
    <source>
        <strain evidence="7 8">TC-34</strain>
    </source>
</reference>
<gene>
    <name evidence="7" type="ORF">AN477_18270</name>
</gene>